<keyword evidence="2" id="KW-1185">Reference proteome</keyword>
<evidence type="ECO:0000313" key="1">
    <source>
        <dbReference type="EMBL" id="ANE45798.1"/>
    </source>
</evidence>
<reference evidence="1 2" key="1">
    <citation type="submission" date="2015-01" db="EMBL/GenBank/DDBJ databases">
        <title>Paenibacillus swuensis/DY6/whole genome sequencing.</title>
        <authorList>
            <person name="Kim M.K."/>
            <person name="Srinivasan S."/>
            <person name="Lee J.-J."/>
        </authorList>
    </citation>
    <scope>NUCLEOTIDE SEQUENCE [LARGE SCALE GENOMIC DNA]</scope>
    <source>
        <strain evidence="1 2">DY6</strain>
    </source>
</reference>
<protein>
    <submittedName>
        <fullName evidence="1">Uncharacterized protein</fullName>
    </submittedName>
</protein>
<dbReference type="KEGG" id="pswu:SY83_05225"/>
<dbReference type="EMBL" id="CP011388">
    <property type="protein sequence ID" value="ANE45798.1"/>
    <property type="molecule type" value="Genomic_DNA"/>
</dbReference>
<organism evidence="1 2">
    <name type="scientific">Paenibacillus swuensis</name>
    <dbReference type="NCBI Taxonomy" id="1178515"/>
    <lineage>
        <taxon>Bacteria</taxon>
        <taxon>Bacillati</taxon>
        <taxon>Bacillota</taxon>
        <taxon>Bacilli</taxon>
        <taxon>Bacillales</taxon>
        <taxon>Paenibacillaceae</taxon>
        <taxon>Paenibacillus</taxon>
    </lineage>
</organism>
<name>A0A172TFG7_9BACL</name>
<evidence type="ECO:0000313" key="2">
    <source>
        <dbReference type="Proteomes" id="UP000076927"/>
    </source>
</evidence>
<proteinExistence type="predicted"/>
<dbReference type="RefSeq" id="WP_068604897.1">
    <property type="nucleotide sequence ID" value="NZ_CP011388.1"/>
</dbReference>
<dbReference type="AlphaFoldDB" id="A0A172TFG7"/>
<dbReference type="STRING" id="1178515.SY83_05225"/>
<sequence>MRKDCIAGFKPVDVETEVEAIVREDEVEPVQNTESENLQQDPRILALEADLKDHREMLKKN</sequence>
<gene>
    <name evidence="1" type="ORF">SY83_05225</name>
</gene>
<dbReference type="PATRIC" id="fig|1178515.4.peg.1060"/>
<accession>A0A172TFG7</accession>
<dbReference type="Proteomes" id="UP000076927">
    <property type="component" value="Chromosome"/>
</dbReference>